<evidence type="ECO:0000256" key="5">
    <source>
        <dbReference type="ARBA" id="ARBA00023004"/>
    </source>
</evidence>
<dbReference type="InterPro" id="IPR014710">
    <property type="entry name" value="RmlC-like_jellyroll"/>
</dbReference>
<dbReference type="Gene3D" id="2.60.120.10">
    <property type="entry name" value="Jelly Rolls"/>
    <property type="match status" value="1"/>
</dbReference>
<dbReference type="GO" id="GO:0008198">
    <property type="term" value="F:ferrous iron binding"/>
    <property type="evidence" value="ECO:0007669"/>
    <property type="project" value="TreeGrafter"/>
</dbReference>
<dbReference type="RefSeq" id="WP_188381878.1">
    <property type="nucleotide sequence ID" value="NZ_BMDI01000003.1"/>
</dbReference>
<keyword evidence="4" id="KW-0560">Oxidoreductase</keyword>
<keyword evidence="8" id="KW-1185">Reference proteome</keyword>
<comment type="caution">
    <text evidence="7">The sequence shown here is derived from an EMBL/GenBank/DDBJ whole genome shotgun (WGS) entry which is preliminary data.</text>
</comment>
<evidence type="ECO:0000313" key="8">
    <source>
        <dbReference type="Proteomes" id="UP000642180"/>
    </source>
</evidence>
<evidence type="ECO:0000256" key="1">
    <source>
        <dbReference type="ARBA" id="ARBA00006622"/>
    </source>
</evidence>
<keyword evidence="3 7" id="KW-0223">Dioxygenase</keyword>
<sequence>MNSMRFEQLVAGFSHLLDDGVDERTLLEEGAVLLRDVIAVDDWLPDACSVPHPQYYQQYLLYLDPAERFSVVSFVWGPGQTTPVHDHTVWALIGMLRGAEMGERFAVPEQGQAMRSLGTEILHPGDIEVLSPATGDIHRVSNYYNDQVSISIHIYGADIGKVQRYVYNDQDGSRRAFVSGYANR</sequence>
<dbReference type="Proteomes" id="UP000642180">
    <property type="component" value="Unassembled WGS sequence"/>
</dbReference>
<dbReference type="Gene3D" id="1.20.5.440">
    <property type="entry name" value="ATP synthase delta/epsilon subunit, C-terminal domain"/>
    <property type="match status" value="1"/>
</dbReference>
<evidence type="ECO:0000256" key="6">
    <source>
        <dbReference type="PIRSR" id="PIRSR610300-51"/>
    </source>
</evidence>
<gene>
    <name evidence="7" type="ORF">GCM10008066_26580</name>
</gene>
<dbReference type="CDD" id="cd10548">
    <property type="entry name" value="cupin_CDO"/>
    <property type="match status" value="1"/>
</dbReference>
<accession>A0A8J3B085</accession>
<keyword evidence="2 6" id="KW-0479">Metal-binding</keyword>
<name>A0A8J3B085_9BURK</name>
<reference evidence="8" key="1">
    <citation type="journal article" date="2019" name="Int. J. Syst. Evol. Microbiol.">
        <title>The Global Catalogue of Microorganisms (GCM) 10K type strain sequencing project: providing services to taxonomists for standard genome sequencing and annotation.</title>
        <authorList>
            <consortium name="The Broad Institute Genomics Platform"/>
            <consortium name="The Broad Institute Genome Sequencing Center for Infectious Disease"/>
            <person name="Wu L."/>
            <person name="Ma J."/>
        </authorList>
    </citation>
    <scope>NUCLEOTIDE SEQUENCE [LARGE SCALE GENOMIC DNA]</scope>
    <source>
        <strain evidence="8">CCM 2767</strain>
    </source>
</reference>
<feature type="binding site" evidence="6">
    <location>
        <position position="87"/>
    </location>
    <ligand>
        <name>Fe cation</name>
        <dbReference type="ChEBI" id="CHEBI:24875"/>
        <note>catalytic</note>
    </ligand>
</feature>
<dbReference type="AlphaFoldDB" id="A0A8J3B085"/>
<dbReference type="Pfam" id="PF05995">
    <property type="entry name" value="CDO_I"/>
    <property type="match status" value="1"/>
</dbReference>
<evidence type="ECO:0000256" key="4">
    <source>
        <dbReference type="ARBA" id="ARBA00023002"/>
    </source>
</evidence>
<dbReference type="InterPro" id="IPR011051">
    <property type="entry name" value="RmlC_Cupin_sf"/>
</dbReference>
<proteinExistence type="inferred from homology"/>
<protein>
    <submittedName>
        <fullName evidence="7">3-mercaptopropionate dioxygenase</fullName>
    </submittedName>
</protein>
<evidence type="ECO:0000256" key="2">
    <source>
        <dbReference type="ARBA" id="ARBA00022723"/>
    </source>
</evidence>
<evidence type="ECO:0000256" key="3">
    <source>
        <dbReference type="ARBA" id="ARBA00022964"/>
    </source>
</evidence>
<feature type="binding site" evidence="6">
    <location>
        <position position="138"/>
    </location>
    <ligand>
        <name>Fe cation</name>
        <dbReference type="ChEBI" id="CHEBI:24875"/>
        <note>catalytic</note>
    </ligand>
</feature>
<dbReference type="PANTHER" id="PTHR12918">
    <property type="entry name" value="CYSTEINE DIOXYGENASE"/>
    <property type="match status" value="1"/>
</dbReference>
<dbReference type="SUPFAM" id="SSF51182">
    <property type="entry name" value="RmlC-like cupins"/>
    <property type="match status" value="1"/>
</dbReference>
<keyword evidence="5 6" id="KW-0408">Iron</keyword>
<dbReference type="GO" id="GO:0016702">
    <property type="term" value="F:oxidoreductase activity, acting on single donors with incorporation of molecular oxygen, incorporation of two atoms of oxygen"/>
    <property type="evidence" value="ECO:0007669"/>
    <property type="project" value="InterPro"/>
</dbReference>
<dbReference type="EMBL" id="BMDI01000003">
    <property type="protein sequence ID" value="GGI20952.1"/>
    <property type="molecule type" value="Genomic_DNA"/>
</dbReference>
<organism evidence="7 8">
    <name type="scientific">Oxalicibacterium faecigallinarum</name>
    <dbReference type="NCBI Taxonomy" id="573741"/>
    <lineage>
        <taxon>Bacteria</taxon>
        <taxon>Pseudomonadati</taxon>
        <taxon>Pseudomonadota</taxon>
        <taxon>Betaproteobacteria</taxon>
        <taxon>Burkholderiales</taxon>
        <taxon>Oxalobacteraceae</taxon>
        <taxon>Oxalicibacterium</taxon>
    </lineage>
</organism>
<evidence type="ECO:0000313" key="7">
    <source>
        <dbReference type="EMBL" id="GGI20952.1"/>
    </source>
</evidence>
<dbReference type="InterPro" id="IPR010300">
    <property type="entry name" value="CDO_1"/>
</dbReference>
<feature type="binding site" evidence="6">
    <location>
        <position position="85"/>
    </location>
    <ligand>
        <name>Fe cation</name>
        <dbReference type="ChEBI" id="CHEBI:24875"/>
        <note>catalytic</note>
    </ligand>
</feature>
<dbReference type="PANTHER" id="PTHR12918:SF1">
    <property type="entry name" value="CYSTEINE DIOXYGENASE TYPE 1"/>
    <property type="match status" value="1"/>
</dbReference>
<comment type="similarity">
    <text evidence="1">Belongs to the cysteine dioxygenase family.</text>
</comment>